<dbReference type="Proteomes" id="UP000682713">
    <property type="component" value="Unassembled WGS sequence"/>
</dbReference>
<protein>
    <submittedName>
        <fullName evidence="4">Family 16 glycosylhydrolase</fullName>
    </submittedName>
</protein>
<dbReference type="InterPro" id="IPR013320">
    <property type="entry name" value="ConA-like_dom_sf"/>
</dbReference>
<dbReference type="Gene3D" id="2.60.120.200">
    <property type="match status" value="1"/>
</dbReference>
<dbReference type="RefSeq" id="WP_213108883.1">
    <property type="nucleotide sequence ID" value="NZ_JAGYPJ010000001.1"/>
</dbReference>
<accession>A0A942YIZ1</accession>
<name>A0A942YIZ1_9BACI</name>
<dbReference type="InterPro" id="IPR050546">
    <property type="entry name" value="Glycosyl_Hydrlase_16"/>
</dbReference>
<dbReference type="Gene3D" id="1.20.1270.70">
    <property type="entry name" value="Designed single chain three-helix bundle"/>
    <property type="match status" value="1"/>
</dbReference>
<evidence type="ECO:0000259" key="3">
    <source>
        <dbReference type="PROSITE" id="PS51762"/>
    </source>
</evidence>
<dbReference type="PANTHER" id="PTHR10963:SF55">
    <property type="entry name" value="GLYCOSIDE HYDROLASE FAMILY 16 PROTEIN"/>
    <property type="match status" value="1"/>
</dbReference>
<dbReference type="GO" id="GO:0004553">
    <property type="term" value="F:hydrolase activity, hydrolyzing O-glycosyl compounds"/>
    <property type="evidence" value="ECO:0007669"/>
    <property type="project" value="InterPro"/>
</dbReference>
<dbReference type="AlphaFoldDB" id="A0A942YIZ1"/>
<dbReference type="SUPFAM" id="SSF49899">
    <property type="entry name" value="Concanavalin A-like lectins/glucanases"/>
    <property type="match status" value="1"/>
</dbReference>
<feature type="signal peptide" evidence="2">
    <location>
        <begin position="1"/>
        <end position="31"/>
    </location>
</feature>
<dbReference type="Pfam" id="PF07554">
    <property type="entry name" value="FIVAR"/>
    <property type="match status" value="1"/>
</dbReference>
<evidence type="ECO:0000313" key="5">
    <source>
        <dbReference type="Proteomes" id="UP000682713"/>
    </source>
</evidence>
<dbReference type="PROSITE" id="PS51762">
    <property type="entry name" value="GH16_2"/>
    <property type="match status" value="1"/>
</dbReference>
<feature type="domain" description="GH16" evidence="3">
    <location>
        <begin position="138"/>
        <end position="445"/>
    </location>
</feature>
<dbReference type="Pfam" id="PF00722">
    <property type="entry name" value="Glyco_hydro_16"/>
    <property type="match status" value="1"/>
</dbReference>
<comment type="caution">
    <text evidence="4">The sequence shown here is derived from an EMBL/GenBank/DDBJ whole genome shotgun (WGS) entry which is preliminary data.</text>
</comment>
<gene>
    <name evidence="4" type="ORF">KHA93_00260</name>
</gene>
<evidence type="ECO:0000256" key="2">
    <source>
        <dbReference type="SAM" id="SignalP"/>
    </source>
</evidence>
<dbReference type="PANTHER" id="PTHR10963">
    <property type="entry name" value="GLYCOSYL HYDROLASE-RELATED"/>
    <property type="match status" value="1"/>
</dbReference>
<sequence>MSRKRRYSFYISLVLVLSLVVTLGMLPSAQAAPDEDTVFLEVRPIATPVAGHFPTSLYKYPFKSNSTTNNGFDQTLTWSPEIEKTFLTNTEYTVTLRLSPNNRWSSVFPGKSNSFSINNVDIKQIAGLPTEGVKSSSYEYDNADMLIHITFEATGSDKAAPDFLFYDDFTGERNANGLTTSWVKGPDQKRQAMSWWKDDMSWIDEENGQLVLAFKRDPSLASSRDSEYVKNNFIRSGAVRTRSKDYSEIPFENAYGYYEASIKFPKVNAMWGAFWLMGPTNTTNPAGSIYGTEIDIVETSSSVFDNGFNSALHSGGYGSQHKEVFMGNDETSTGINIYDGEFHTFGLEWSPTDYILYVDDIEVASHRNLDSHYFDEENPDNNWDGLTKQNEGINQNPNYIKLSVEASDWSGMGIYYDGPEGPLGLTADYGEMYVDYVYVLNGPKPAHKIDKSGLQAAFEEYDHLKKDDYTDESWNSFQNALEKAKVVLDNPSATQEEVDVSELDLREAVKGLVVRIVVTSVTPGNGQTDINFGIWSANGKGYSVYISKTGTDGSFKLADVNFNSKGAHVKGLTNGETYYAYIVYSGNGIVEKSNIMMLKPSK</sequence>
<dbReference type="InterPro" id="IPR000757">
    <property type="entry name" value="Beta-glucanase-like"/>
</dbReference>
<comment type="similarity">
    <text evidence="1">Belongs to the glycosyl hydrolase 16 family.</text>
</comment>
<dbReference type="GO" id="GO:0005975">
    <property type="term" value="P:carbohydrate metabolic process"/>
    <property type="evidence" value="ECO:0007669"/>
    <property type="project" value="InterPro"/>
</dbReference>
<evidence type="ECO:0000313" key="4">
    <source>
        <dbReference type="EMBL" id="MBS4198092.1"/>
    </source>
</evidence>
<proteinExistence type="inferred from homology"/>
<organism evidence="4 5">
    <name type="scientific">Lederbergia citrisecunda</name>
    <dbReference type="NCBI Taxonomy" id="2833583"/>
    <lineage>
        <taxon>Bacteria</taxon>
        <taxon>Bacillati</taxon>
        <taxon>Bacillota</taxon>
        <taxon>Bacilli</taxon>
        <taxon>Bacillales</taxon>
        <taxon>Bacillaceae</taxon>
        <taxon>Lederbergia</taxon>
    </lineage>
</organism>
<dbReference type="EMBL" id="JAGYPJ010000001">
    <property type="protein sequence ID" value="MBS4198092.1"/>
    <property type="molecule type" value="Genomic_DNA"/>
</dbReference>
<evidence type="ECO:0000256" key="1">
    <source>
        <dbReference type="ARBA" id="ARBA00006865"/>
    </source>
</evidence>
<keyword evidence="2" id="KW-0732">Signal</keyword>
<feature type="chain" id="PRO_5037566332" evidence="2">
    <location>
        <begin position="32"/>
        <end position="602"/>
    </location>
</feature>
<reference evidence="4 5" key="1">
    <citation type="submission" date="2021-05" db="EMBL/GenBank/DDBJ databases">
        <title>Novel Bacillus species.</title>
        <authorList>
            <person name="Liu G."/>
        </authorList>
    </citation>
    <scope>NUCLEOTIDE SEQUENCE [LARGE SCALE GENOMIC DNA]</scope>
    <source>
        <strain evidence="4 5">FJAT-49732</strain>
    </source>
</reference>
<keyword evidence="5" id="KW-1185">Reference proteome</keyword>